<evidence type="ECO:0000313" key="2">
    <source>
        <dbReference type="Proteomes" id="UP000242662"/>
    </source>
</evidence>
<evidence type="ECO:0000313" key="1">
    <source>
        <dbReference type="EMBL" id="SDB90937.1"/>
    </source>
</evidence>
<keyword evidence="2" id="KW-1185">Reference proteome</keyword>
<protein>
    <submittedName>
        <fullName evidence="1">Uncharacterized protein</fullName>
    </submittedName>
</protein>
<sequence>MNDALKISQLNSEIDSLTSVVSDATAQRGELLEIRQSLGRKKDDLESDNKWIHEPEIENEITRGTLSTTHDGVRNLIERTYKETPEQVQDMMNAITEERSRLQREINRNNTIIASKRNSITTLKTKQRIFR</sequence>
<reference evidence="2" key="1">
    <citation type="submission" date="2016-09" db="EMBL/GenBank/DDBJ databases">
        <authorList>
            <person name="Varghese N."/>
            <person name="Submissions S."/>
        </authorList>
    </citation>
    <scope>NUCLEOTIDE SEQUENCE [LARGE SCALE GENOMIC DNA]</scope>
    <source>
        <strain evidence="2">25nlg</strain>
    </source>
</reference>
<dbReference type="AlphaFoldDB" id="A0A1G6H9H1"/>
<dbReference type="EMBL" id="FMYM01000003">
    <property type="protein sequence ID" value="SDB90937.1"/>
    <property type="molecule type" value="Genomic_DNA"/>
</dbReference>
<proteinExistence type="predicted"/>
<accession>A0A1G6H9H1</accession>
<dbReference type="RefSeq" id="WP_090774956.1">
    <property type="nucleotide sequence ID" value="NZ_FMYM01000003.1"/>
</dbReference>
<dbReference type="InterPro" id="IPR031681">
    <property type="entry name" value="YwqH-like"/>
</dbReference>
<dbReference type="Pfam" id="PF16888">
    <property type="entry name" value="YwqH-like"/>
    <property type="match status" value="1"/>
</dbReference>
<organism evidence="1 2">
    <name type="scientific">Shouchella lonarensis</name>
    <dbReference type="NCBI Taxonomy" id="1464122"/>
    <lineage>
        <taxon>Bacteria</taxon>
        <taxon>Bacillati</taxon>
        <taxon>Bacillota</taxon>
        <taxon>Bacilli</taxon>
        <taxon>Bacillales</taxon>
        <taxon>Bacillaceae</taxon>
        <taxon>Shouchella</taxon>
    </lineage>
</organism>
<gene>
    <name evidence="1" type="ORF">SAMN05421737_10394</name>
</gene>
<name>A0A1G6H9H1_9BACI</name>
<dbReference type="STRING" id="1464122.SAMN05421737_10394"/>
<dbReference type="Proteomes" id="UP000242662">
    <property type="component" value="Unassembled WGS sequence"/>
</dbReference>
<dbReference type="OrthoDB" id="2859321at2"/>